<dbReference type="FunFam" id="3.40.630.10:FF:000029">
    <property type="entry name" value="Glutaminyl-peptide cyclotransferase"/>
    <property type="match status" value="1"/>
</dbReference>
<feature type="domain" description="Peptidase M28" evidence="13">
    <location>
        <begin position="104"/>
        <end position="326"/>
    </location>
</feature>
<evidence type="ECO:0000256" key="3">
    <source>
        <dbReference type="ARBA" id="ARBA00006014"/>
    </source>
</evidence>
<keyword evidence="7" id="KW-0808">Transferase</keyword>
<dbReference type="InterPro" id="IPR040234">
    <property type="entry name" value="QC/QCL"/>
</dbReference>
<comment type="subcellular location">
    <subcellularLocation>
        <location evidence="2">Secreted</location>
    </subcellularLocation>
</comment>
<evidence type="ECO:0000256" key="11">
    <source>
        <dbReference type="ARBA" id="ARBA00023315"/>
    </source>
</evidence>
<evidence type="ECO:0000256" key="9">
    <source>
        <dbReference type="ARBA" id="ARBA00022833"/>
    </source>
</evidence>
<dbReference type="KEGG" id="aqu:100631650"/>
<evidence type="ECO:0000256" key="6">
    <source>
        <dbReference type="ARBA" id="ARBA00022525"/>
    </source>
</evidence>
<reference evidence="15" key="1">
    <citation type="journal article" date="2010" name="Nature">
        <title>The Amphimedon queenslandica genome and the evolution of animal complexity.</title>
        <authorList>
            <person name="Srivastava M."/>
            <person name="Simakov O."/>
            <person name="Chapman J."/>
            <person name="Fahey B."/>
            <person name="Gauthier M.E."/>
            <person name="Mitros T."/>
            <person name="Richards G.S."/>
            <person name="Conaco C."/>
            <person name="Dacre M."/>
            <person name="Hellsten U."/>
            <person name="Larroux C."/>
            <person name="Putnam N.H."/>
            <person name="Stanke M."/>
            <person name="Adamska M."/>
            <person name="Darling A."/>
            <person name="Degnan S.M."/>
            <person name="Oakley T.H."/>
            <person name="Plachetzki D.C."/>
            <person name="Zhai Y."/>
            <person name="Adamski M."/>
            <person name="Calcino A."/>
            <person name="Cummins S.F."/>
            <person name="Goodstein D.M."/>
            <person name="Harris C."/>
            <person name="Jackson D.J."/>
            <person name="Leys S.P."/>
            <person name="Shu S."/>
            <person name="Woodcroft B.J."/>
            <person name="Vervoort M."/>
            <person name="Kosik K.S."/>
            <person name="Manning G."/>
            <person name="Degnan B.M."/>
            <person name="Rokhsar D.S."/>
        </authorList>
    </citation>
    <scope>NUCLEOTIDE SEQUENCE [LARGE SCALE GENOMIC DNA]</scope>
</reference>
<organism evidence="14">
    <name type="scientific">Amphimedon queenslandica</name>
    <name type="common">Sponge</name>
    <dbReference type="NCBI Taxonomy" id="400682"/>
    <lineage>
        <taxon>Eukaryota</taxon>
        <taxon>Metazoa</taxon>
        <taxon>Porifera</taxon>
        <taxon>Demospongiae</taxon>
        <taxon>Heteroscleromorpha</taxon>
        <taxon>Haplosclerida</taxon>
        <taxon>Niphatidae</taxon>
        <taxon>Amphimedon</taxon>
    </lineage>
</organism>
<dbReference type="eggNOG" id="KOG3946">
    <property type="taxonomic scope" value="Eukaryota"/>
</dbReference>
<keyword evidence="9" id="KW-0862">Zinc</keyword>
<keyword evidence="10" id="KW-1015">Disulfide bond</keyword>
<dbReference type="STRING" id="400682.A0A1X7V9Y6"/>
<comment type="similarity">
    <text evidence="3">Belongs to the glutaminyl-peptide cyclotransferase family.</text>
</comment>
<dbReference type="AlphaFoldDB" id="A0A1X7V9Y6"/>
<keyword evidence="12" id="KW-0732">Signal</keyword>
<keyword evidence="11" id="KW-0012">Acyltransferase</keyword>
<sequence length="337" mass="38622">MSNKLSFLSLLCLVAAVLSQRTTHHYVTLTSKKTKTISSCCDIENIKTYDFPNILKERVPDTPTHATVKEYILSRLHQLNQSRWSITTDVFTDQTPFGPKSFTNIIATLDPHVPKRLVLAAHYDSKYFKTGVFLGATDSALPVALILDILLTLDDKLQSRELQDHSLQVILFDGEEAFKTWTDTDSLYGSRHLAELMNSPSPYDVEGRTGIEAMEAFILLDLLGSVDPHALFYDTYPAGSKIFERLRKIEKKLHQEKQLVEHTRQHFVEQAAHGYYKIQDDHIPFLNKGVPIVHVIPVPFPSQWHKLSDNANAINWNNVLNLKKIFTLFLYEYFHLR</sequence>
<dbReference type="Gene3D" id="3.40.630.10">
    <property type="entry name" value="Zn peptidases"/>
    <property type="match status" value="1"/>
</dbReference>
<dbReference type="PANTHER" id="PTHR12283">
    <property type="entry name" value="GLUTAMINYL-PEPTIDE CYCLOTRANSFERASE"/>
    <property type="match status" value="1"/>
</dbReference>
<accession>A0A1X7V9Y6</accession>
<evidence type="ECO:0000256" key="10">
    <source>
        <dbReference type="ARBA" id="ARBA00023157"/>
    </source>
</evidence>
<reference evidence="14" key="2">
    <citation type="submission" date="2017-05" db="UniProtKB">
        <authorList>
            <consortium name="EnsemblMetazoa"/>
        </authorList>
    </citation>
    <scope>IDENTIFICATION</scope>
</reference>
<gene>
    <name evidence="14" type="primary">100631650</name>
</gene>
<dbReference type="SUPFAM" id="SSF53187">
    <property type="entry name" value="Zn-dependent exopeptidases"/>
    <property type="match status" value="1"/>
</dbReference>
<evidence type="ECO:0000256" key="12">
    <source>
        <dbReference type="SAM" id="SignalP"/>
    </source>
</evidence>
<keyword evidence="6" id="KW-0964">Secreted</keyword>
<evidence type="ECO:0000256" key="5">
    <source>
        <dbReference type="ARBA" id="ARBA00016861"/>
    </source>
</evidence>
<dbReference type="InterPro" id="IPR007484">
    <property type="entry name" value="Peptidase_M28"/>
</dbReference>
<dbReference type="OrthoDB" id="3907302at2759"/>
<dbReference type="Proteomes" id="UP000007879">
    <property type="component" value="Unassembled WGS sequence"/>
</dbReference>
<keyword evidence="15" id="KW-1185">Reference proteome</keyword>
<evidence type="ECO:0000256" key="8">
    <source>
        <dbReference type="ARBA" id="ARBA00022723"/>
    </source>
</evidence>
<dbReference type="PANTHER" id="PTHR12283:SF6">
    <property type="entry name" value="GLUTAMINYL-PEPTIDE CYCLOTRANSFERASE-RELATED"/>
    <property type="match status" value="1"/>
</dbReference>
<evidence type="ECO:0000313" key="14">
    <source>
        <dbReference type="EnsemblMetazoa" id="Aqu2.1.37110_001"/>
    </source>
</evidence>
<evidence type="ECO:0000256" key="1">
    <source>
        <dbReference type="ARBA" id="ARBA00000001"/>
    </source>
</evidence>
<evidence type="ECO:0000259" key="13">
    <source>
        <dbReference type="Pfam" id="PF04389"/>
    </source>
</evidence>
<protein>
    <recommendedName>
        <fullName evidence="5">Glutaminyl-peptide cyclotransferase</fullName>
        <ecNumber evidence="4">2.3.2.5</ecNumber>
    </recommendedName>
</protein>
<dbReference type="EnsemblMetazoa" id="Aqu2.1.37110_001">
    <property type="protein sequence ID" value="Aqu2.1.37110_001"/>
    <property type="gene ID" value="Aqu2.1.37110"/>
</dbReference>
<name>A0A1X7V9Y6_AMPQE</name>
<dbReference type="GO" id="GO:0016603">
    <property type="term" value="F:glutaminyl-peptide cyclotransferase activity"/>
    <property type="evidence" value="ECO:0007669"/>
    <property type="project" value="UniProtKB-EC"/>
</dbReference>
<dbReference type="EnsemblMetazoa" id="XM_003385011.3">
    <property type="protein sequence ID" value="XP_003385059.1"/>
    <property type="gene ID" value="LOC100631650"/>
</dbReference>
<comment type="catalytic activity">
    <reaction evidence="1">
        <text>N-terminal L-glutaminyl-[peptide] = N-terminal 5-oxo-L-prolyl-[peptide] + NH4(+)</text>
        <dbReference type="Rhea" id="RHEA:23652"/>
        <dbReference type="Rhea" id="RHEA-COMP:11736"/>
        <dbReference type="Rhea" id="RHEA-COMP:11846"/>
        <dbReference type="ChEBI" id="CHEBI:28938"/>
        <dbReference type="ChEBI" id="CHEBI:64722"/>
        <dbReference type="ChEBI" id="CHEBI:87215"/>
        <dbReference type="EC" id="2.3.2.5"/>
    </reaction>
</comment>
<dbReference type="GO" id="GO:0005576">
    <property type="term" value="C:extracellular region"/>
    <property type="evidence" value="ECO:0007669"/>
    <property type="project" value="UniProtKB-SubCell"/>
</dbReference>
<dbReference type="EC" id="2.3.2.5" evidence="4"/>
<dbReference type="Pfam" id="PF04389">
    <property type="entry name" value="Peptidase_M28"/>
    <property type="match status" value="1"/>
</dbReference>
<dbReference type="InParanoid" id="A0A1X7V9Y6"/>
<evidence type="ECO:0000313" key="15">
    <source>
        <dbReference type="Proteomes" id="UP000007879"/>
    </source>
</evidence>
<evidence type="ECO:0000256" key="4">
    <source>
        <dbReference type="ARBA" id="ARBA00012012"/>
    </source>
</evidence>
<proteinExistence type="inferred from homology"/>
<dbReference type="GO" id="GO:0008270">
    <property type="term" value="F:zinc ion binding"/>
    <property type="evidence" value="ECO:0007669"/>
    <property type="project" value="TreeGrafter"/>
</dbReference>
<feature type="chain" id="PRO_5010860520" description="Glutaminyl-peptide cyclotransferase" evidence="12">
    <location>
        <begin position="20"/>
        <end position="337"/>
    </location>
</feature>
<keyword evidence="8" id="KW-0479">Metal-binding</keyword>
<feature type="signal peptide" evidence="12">
    <location>
        <begin position="1"/>
        <end position="19"/>
    </location>
</feature>
<dbReference type="OMA" id="CAHWDSR"/>
<evidence type="ECO:0000256" key="2">
    <source>
        <dbReference type="ARBA" id="ARBA00004613"/>
    </source>
</evidence>
<evidence type="ECO:0000256" key="7">
    <source>
        <dbReference type="ARBA" id="ARBA00022679"/>
    </source>
</evidence>